<dbReference type="KEGG" id="azc:AZC_0095"/>
<dbReference type="STRING" id="438753.AZC_0095"/>
<evidence type="ECO:0000256" key="2">
    <source>
        <dbReference type="SAM" id="MobiDB-lite"/>
    </source>
</evidence>
<feature type="region of interest" description="Disordered" evidence="2">
    <location>
        <begin position="66"/>
        <end position="186"/>
    </location>
</feature>
<dbReference type="HOGENOM" id="CLU_775343_0_0_5"/>
<dbReference type="Gene3D" id="2.50.20.10">
    <property type="entry name" value="Lipoprotein localisation LolA/LolB/LppX"/>
    <property type="match status" value="1"/>
</dbReference>
<reference evidence="3 4" key="3">
    <citation type="journal article" date="2008" name="BMC Genomics">
        <title>The genome of the versatile nitrogen fixer Azorhizobium caulinodans ORS571.</title>
        <authorList>
            <person name="Lee KB."/>
            <person name="Backer P.D."/>
            <person name="Aono T."/>
            <person name="Liu CT."/>
            <person name="Suzuki S."/>
            <person name="Suzuki T."/>
            <person name="Kaneko T."/>
            <person name="Yamada M."/>
            <person name="Tabata S."/>
            <person name="Kupfer D.M."/>
            <person name="Najar F.Z."/>
            <person name="Wiley G.B."/>
            <person name="Roe B."/>
            <person name="Binnewies T.T."/>
            <person name="Ussery D.W."/>
            <person name="D'Haeze W."/>
            <person name="Herder J.D."/>
            <person name="Gevers D."/>
            <person name="Vereecke D."/>
            <person name="Holsters M."/>
            <person name="Oyaizu H."/>
        </authorList>
    </citation>
    <scope>NUCLEOTIDE SEQUENCE [LARGE SCALE GENOMIC DNA]</scope>
    <source>
        <strain evidence="4">ATCC 43989 / DSM 5975 / JCM 20966 / LMG 6465 / NBRC 14845 / NCIMB 13405 / ORS 571</strain>
    </source>
</reference>
<dbReference type="eggNOG" id="COG2834">
    <property type="taxonomic scope" value="Bacteria"/>
</dbReference>
<name>A8IGJ0_AZOC5</name>
<dbReference type="PANTHER" id="PTHR35869:SF1">
    <property type="entry name" value="OUTER-MEMBRANE LIPOPROTEIN CARRIER PROTEIN"/>
    <property type="match status" value="1"/>
</dbReference>
<dbReference type="AlphaFoldDB" id="A8IGJ0"/>
<dbReference type="SUPFAM" id="SSF89392">
    <property type="entry name" value="Prokaryotic lipoproteins and lipoprotein localization factors"/>
    <property type="match status" value="1"/>
</dbReference>
<reference evidence="3 4" key="1">
    <citation type="journal article" date="2007" name="Appl. Environ. Microbiol.">
        <title>Rhizobial factors required for stem nodule maturation and maintenance in Sesbania rostrata-Azorhizobium caulinodans ORS571 symbiosis.</title>
        <authorList>
            <person name="Suzuki S."/>
            <person name="Aono T."/>
            <person name="Lee KB."/>
            <person name="Suzuki T."/>
            <person name="Liu CT."/>
            <person name="Miwa H."/>
            <person name="Wakao S."/>
            <person name="Iki T."/>
            <person name="Oyaizu H."/>
        </authorList>
    </citation>
    <scope>NUCLEOTIDE SEQUENCE [LARGE SCALE GENOMIC DNA]</scope>
    <source>
        <strain evidence="4">ATCC 43989 / DSM 5975 / JCM 20966 / LMG 6465 / NBRC 14845 / NCIMB 13405 / ORS 571</strain>
    </source>
</reference>
<dbReference type="EMBL" id="AP009384">
    <property type="protein sequence ID" value="BAF86093.1"/>
    <property type="molecule type" value="Genomic_DNA"/>
</dbReference>
<protein>
    <submittedName>
        <fullName evidence="3">Putative outer membrane lipoprotein-sorting protein</fullName>
    </submittedName>
</protein>
<dbReference type="InterPro" id="IPR004564">
    <property type="entry name" value="OM_lipoprot_carrier_LolA-like"/>
</dbReference>
<dbReference type="PANTHER" id="PTHR35869">
    <property type="entry name" value="OUTER-MEMBRANE LIPOPROTEIN CARRIER PROTEIN"/>
    <property type="match status" value="1"/>
</dbReference>
<keyword evidence="4" id="KW-1185">Reference proteome</keyword>
<sequence>MTAAGVPEKETYKRGYARERDSRCCRKWMMPRLFPLLAFLTVTAAAPAALAQGVLLPPGEVPNASGGVSGADLFSPQPIAPQMTPRQLTPPQPTAPQQIPPSAAPRPATAQPAPSAAPPAPAAQAAPATPPASAPLPQQRPASANQPRPPAAAQAPAAAPTSPRVAPPAQAQQALPQAGQQGQIERASPATIEKLTTYWNSVQTLVGTFVQVDADGTRKTGDFYMQKPGRVRFEYNPPTQIQLISNGQNVAVRDRRLNTQDLTPLNQTPLRFILAERIDLTRNSNVLGVYQDNLYIQVIMQESVPMMGTYRLQILFDAKDFQLRQWTVTDPQGYDTSVAIYDLNYTQRPDPSLFVIN</sequence>
<dbReference type="CDD" id="cd16325">
    <property type="entry name" value="LolA"/>
    <property type="match status" value="1"/>
</dbReference>
<organism evidence="3 4">
    <name type="scientific">Azorhizobium caulinodans (strain ATCC 43989 / DSM 5975 / JCM 20966 / LMG 6465 / NBRC 14845 / NCIMB 13405 / ORS 571)</name>
    <dbReference type="NCBI Taxonomy" id="438753"/>
    <lineage>
        <taxon>Bacteria</taxon>
        <taxon>Pseudomonadati</taxon>
        <taxon>Pseudomonadota</taxon>
        <taxon>Alphaproteobacteria</taxon>
        <taxon>Hyphomicrobiales</taxon>
        <taxon>Xanthobacteraceae</taxon>
        <taxon>Azorhizobium</taxon>
    </lineage>
</organism>
<reference evidence="3 4" key="4">
    <citation type="journal article" date="2009" name="Appl. Environ. Microbiol.">
        <title>Comparative genome-wide transcriptional profiling of Azorhizobium caulinodans ORS571 grown under free-living and symbiotic conditions.</title>
        <authorList>
            <person name="Tsukada S."/>
            <person name="Aono T."/>
            <person name="Akiba N."/>
            <person name="Lee KB."/>
            <person name="Liu CT."/>
            <person name="Toyazaki H."/>
            <person name="Oyaizu H."/>
        </authorList>
    </citation>
    <scope>NUCLEOTIDE SEQUENCE [LARGE SCALE GENOMIC DNA]</scope>
    <source>
        <strain evidence="4">ATCC 43989 / DSM 5975 / JCM 20966 / LMG 6465 / NBRC 14845 / NCIMB 13405 / ORS 571</strain>
    </source>
</reference>
<feature type="compositionally biased region" description="Low complexity" evidence="2">
    <location>
        <begin position="135"/>
        <end position="183"/>
    </location>
</feature>
<reference evidence="3 4" key="5">
    <citation type="journal article" date="2010" name="Appl. Environ. Microbiol.">
        <title>phrR-like gene praR of Azorhizobium caulinodans ORS571 is essential for symbiosis with Sesbania rostrata and is involved in expression of reb genes.</title>
        <authorList>
            <person name="Akiba N."/>
            <person name="Aono T."/>
            <person name="Toyazaki H."/>
            <person name="Sato S."/>
            <person name="Oyaizu H."/>
        </authorList>
    </citation>
    <scope>NUCLEOTIDE SEQUENCE [LARGE SCALE GENOMIC DNA]</scope>
    <source>
        <strain evidence="4">ATCC 43989 / DSM 5975 / JCM 20966 / LMG 6465 / NBRC 14845 / NCIMB 13405 / ORS 571</strain>
    </source>
</reference>
<evidence type="ECO:0000256" key="1">
    <source>
        <dbReference type="ARBA" id="ARBA00022729"/>
    </source>
</evidence>
<dbReference type="Pfam" id="PF03548">
    <property type="entry name" value="LolA"/>
    <property type="match status" value="1"/>
</dbReference>
<proteinExistence type="predicted"/>
<gene>
    <name evidence="3" type="ordered locus">AZC_0095</name>
</gene>
<dbReference type="Proteomes" id="UP000000270">
    <property type="component" value="Chromosome"/>
</dbReference>
<keyword evidence="3" id="KW-0449">Lipoprotein</keyword>
<feature type="compositionally biased region" description="Low complexity" evidence="2">
    <location>
        <begin position="105"/>
        <end position="114"/>
    </location>
</feature>
<reference evidence="3 4" key="6">
    <citation type="journal article" date="2011" name="Appl. Environ. Microbiol.">
        <title>Involvement of the azorhizobial chromosome partition gene (parA) in the onset of bacteroid differentiation during Sesbania rostrata stem nodule development.</title>
        <authorList>
            <person name="Liu CT."/>
            <person name="Lee KB."/>
            <person name="Wang YS."/>
            <person name="Peng MH."/>
            <person name="Lee KT."/>
            <person name="Suzuki S."/>
            <person name="Suzuki T."/>
            <person name="Oyaizu H."/>
        </authorList>
    </citation>
    <scope>NUCLEOTIDE SEQUENCE [LARGE SCALE GENOMIC DNA]</scope>
    <source>
        <strain evidence="4">ATCC 43989 / DSM 5975 / JCM 20966 / LMG 6465 / NBRC 14845 / NCIMB 13405 / ORS 571</strain>
    </source>
</reference>
<keyword evidence="1" id="KW-0732">Signal</keyword>
<feature type="compositionally biased region" description="Pro residues" evidence="2">
    <location>
        <begin position="88"/>
        <end position="104"/>
    </location>
</feature>
<evidence type="ECO:0000313" key="3">
    <source>
        <dbReference type="EMBL" id="BAF86093.1"/>
    </source>
</evidence>
<accession>A8IGJ0</accession>
<reference evidence="4" key="2">
    <citation type="submission" date="2007-04" db="EMBL/GenBank/DDBJ databases">
        <title>Complete genome sequence of the nitrogen-fixing bacterium Azorhizobium caulinodans ORS571.</title>
        <authorList>
            <person name="Lee K.B."/>
            <person name="Backer P.D."/>
            <person name="Aono T."/>
            <person name="Liu C.T."/>
            <person name="Suzuki S."/>
            <person name="Suzuki T."/>
            <person name="Kaneko T."/>
            <person name="Yamada M."/>
            <person name="Tabata S."/>
            <person name="Kupfer D.M."/>
            <person name="Najar F.Z."/>
            <person name="Wiley G.B."/>
            <person name="Roe B."/>
            <person name="Binnewies T."/>
            <person name="Ussery D."/>
            <person name="Vereecke D."/>
            <person name="Gevers D."/>
            <person name="Holsters M."/>
            <person name="Oyaizu H."/>
        </authorList>
    </citation>
    <scope>NUCLEOTIDE SEQUENCE [LARGE SCALE GENOMIC DNA]</scope>
    <source>
        <strain evidence="4">ATCC 43989 / DSM 5975 / JCM 20966 / LMG 6465 / NBRC 14845 / NCIMB 13405 / ORS 571</strain>
    </source>
</reference>
<dbReference type="InterPro" id="IPR029046">
    <property type="entry name" value="LolA/LolB/LppX"/>
</dbReference>
<evidence type="ECO:0000313" key="4">
    <source>
        <dbReference type="Proteomes" id="UP000000270"/>
    </source>
</evidence>